<keyword evidence="5" id="KW-0808">Transferase</keyword>
<evidence type="ECO:0000256" key="9">
    <source>
        <dbReference type="ARBA" id="ARBA00022909"/>
    </source>
</evidence>
<evidence type="ECO:0000256" key="2">
    <source>
        <dbReference type="ARBA" id="ARBA00005810"/>
    </source>
</evidence>
<dbReference type="NCBIfam" id="TIGR01498">
    <property type="entry name" value="folK"/>
    <property type="match status" value="1"/>
</dbReference>
<evidence type="ECO:0000256" key="12">
    <source>
        <dbReference type="ARBA" id="ARBA00033413"/>
    </source>
</evidence>
<evidence type="ECO:0000256" key="10">
    <source>
        <dbReference type="ARBA" id="ARBA00029409"/>
    </source>
</evidence>
<keyword evidence="8" id="KW-0067">ATP-binding</keyword>
<comment type="function">
    <text evidence="10">Catalyzes the transfer of pyrophosphate from adenosine triphosphate (ATP) to 6-hydroxymethyl-7,8-dihydropterin, an enzymatic step in folate biosynthesis pathway.</text>
</comment>
<evidence type="ECO:0000256" key="8">
    <source>
        <dbReference type="ARBA" id="ARBA00022840"/>
    </source>
</evidence>
<evidence type="ECO:0000256" key="11">
    <source>
        <dbReference type="ARBA" id="ARBA00029766"/>
    </source>
</evidence>
<sequence length="136" mass="15538">MNKAILLLGSNLGDKMKNISTALSLINESIGSIKKKSNIIKTLPEGYNSSNTYLNLGIIIETYLSPMQLLKQLKKIEQDLGRIRDSSYSGTYEDRIIDIDIIYFNNIIYESKKLVIPHKAHTKKRSFSKKIIYELI</sequence>
<evidence type="ECO:0000256" key="1">
    <source>
        <dbReference type="ARBA" id="ARBA00005051"/>
    </source>
</evidence>
<evidence type="ECO:0000313" key="14">
    <source>
        <dbReference type="EMBL" id="PQL95335.1"/>
    </source>
</evidence>
<dbReference type="Gene3D" id="3.30.70.560">
    <property type="entry name" value="7,8-Dihydro-6-hydroxymethylpterin-pyrophosphokinase HPPK"/>
    <property type="match status" value="1"/>
</dbReference>
<comment type="caution">
    <text evidence="14">The sequence shown here is derived from an EMBL/GenBank/DDBJ whole genome shotgun (WGS) entry which is preliminary data.</text>
</comment>
<dbReference type="InterPro" id="IPR000550">
    <property type="entry name" value="Hppk"/>
</dbReference>
<dbReference type="PANTHER" id="PTHR43071">
    <property type="entry name" value="2-AMINO-4-HYDROXY-6-HYDROXYMETHYLDIHYDROPTERIDINE PYROPHOSPHOKINASE"/>
    <property type="match status" value="1"/>
</dbReference>
<evidence type="ECO:0000256" key="5">
    <source>
        <dbReference type="ARBA" id="ARBA00022679"/>
    </source>
</evidence>
<name>A0A2S8AG28_9FLAO</name>
<keyword evidence="7 14" id="KW-0418">Kinase</keyword>
<evidence type="ECO:0000256" key="6">
    <source>
        <dbReference type="ARBA" id="ARBA00022741"/>
    </source>
</evidence>
<dbReference type="GO" id="GO:0046654">
    <property type="term" value="P:tetrahydrofolate biosynthetic process"/>
    <property type="evidence" value="ECO:0007669"/>
    <property type="project" value="UniProtKB-UniPathway"/>
</dbReference>
<dbReference type="RefSeq" id="WP_105245309.1">
    <property type="nucleotide sequence ID" value="NZ_PSZM01000001.1"/>
</dbReference>
<dbReference type="AlphaFoldDB" id="A0A2S8AG28"/>
<evidence type="ECO:0000259" key="13">
    <source>
        <dbReference type="Pfam" id="PF01288"/>
    </source>
</evidence>
<dbReference type="GO" id="GO:0046656">
    <property type="term" value="P:folic acid biosynthetic process"/>
    <property type="evidence" value="ECO:0007669"/>
    <property type="project" value="UniProtKB-KW"/>
</dbReference>
<dbReference type="Proteomes" id="UP000238042">
    <property type="component" value="Unassembled WGS sequence"/>
</dbReference>
<reference evidence="14 15" key="1">
    <citation type="submission" date="2018-02" db="EMBL/GenBank/DDBJ databases">
        <title>Genome sequences of Apibacter spp., gut symbionts of Asian honey bees.</title>
        <authorList>
            <person name="Kwong W.K."/>
            <person name="Steele M.I."/>
            <person name="Moran N.A."/>
        </authorList>
    </citation>
    <scope>NUCLEOTIDE SEQUENCE [LARGE SCALE GENOMIC DNA]</scope>
    <source>
        <strain evidence="15">wkB301</strain>
    </source>
</reference>
<dbReference type="EMBL" id="PSZM01000001">
    <property type="protein sequence ID" value="PQL95335.1"/>
    <property type="molecule type" value="Genomic_DNA"/>
</dbReference>
<dbReference type="PANTHER" id="PTHR43071:SF1">
    <property type="entry name" value="2-AMINO-4-HYDROXY-6-HYDROXYMETHYLDIHYDROPTERIDINE PYROPHOSPHOKINASE"/>
    <property type="match status" value="1"/>
</dbReference>
<gene>
    <name evidence="14" type="primary">folK</name>
    <name evidence="14" type="ORF">C4S77_00620</name>
</gene>
<dbReference type="SUPFAM" id="SSF55083">
    <property type="entry name" value="6-hydroxymethyl-7,8-dihydropterin pyrophosphokinase, HPPK"/>
    <property type="match status" value="1"/>
</dbReference>
<dbReference type="UniPathway" id="UPA00077">
    <property type="reaction ID" value="UER00155"/>
</dbReference>
<feature type="domain" description="7,8-dihydro-6-hydroxymethylpterin-pyrophosphokinase" evidence="13">
    <location>
        <begin position="6"/>
        <end position="132"/>
    </location>
</feature>
<proteinExistence type="inferred from homology"/>
<evidence type="ECO:0000256" key="7">
    <source>
        <dbReference type="ARBA" id="ARBA00022777"/>
    </source>
</evidence>
<dbReference type="GO" id="GO:0005524">
    <property type="term" value="F:ATP binding"/>
    <property type="evidence" value="ECO:0007669"/>
    <property type="project" value="UniProtKB-KW"/>
</dbReference>
<dbReference type="OrthoDB" id="9808041at2"/>
<dbReference type="GO" id="GO:0016301">
    <property type="term" value="F:kinase activity"/>
    <property type="evidence" value="ECO:0007669"/>
    <property type="project" value="UniProtKB-KW"/>
</dbReference>
<protein>
    <recommendedName>
        <fullName evidence="4">2-amino-4-hydroxy-6-hydroxymethyldihydropteridine pyrophosphokinase</fullName>
        <ecNumber evidence="3">2.7.6.3</ecNumber>
    </recommendedName>
    <alternativeName>
        <fullName evidence="11">6-hydroxymethyl-7,8-dihydropterin pyrophosphokinase</fullName>
    </alternativeName>
    <alternativeName>
        <fullName evidence="12">7,8-dihydro-6-hydroxymethylpterin-pyrophosphokinase</fullName>
    </alternativeName>
</protein>
<evidence type="ECO:0000256" key="3">
    <source>
        <dbReference type="ARBA" id="ARBA00013253"/>
    </source>
</evidence>
<comment type="similarity">
    <text evidence="2">Belongs to the HPPK family.</text>
</comment>
<organism evidence="14 15">
    <name type="scientific">Apibacter adventoris</name>
    <dbReference type="NCBI Taxonomy" id="1679466"/>
    <lineage>
        <taxon>Bacteria</taxon>
        <taxon>Pseudomonadati</taxon>
        <taxon>Bacteroidota</taxon>
        <taxon>Flavobacteriia</taxon>
        <taxon>Flavobacteriales</taxon>
        <taxon>Weeksellaceae</taxon>
        <taxon>Apibacter</taxon>
    </lineage>
</organism>
<evidence type="ECO:0000313" key="15">
    <source>
        <dbReference type="Proteomes" id="UP000238042"/>
    </source>
</evidence>
<dbReference type="InterPro" id="IPR035907">
    <property type="entry name" value="Hppk_sf"/>
</dbReference>
<keyword evidence="9" id="KW-0289">Folate biosynthesis</keyword>
<dbReference type="Pfam" id="PF01288">
    <property type="entry name" value="HPPK"/>
    <property type="match status" value="1"/>
</dbReference>
<accession>A0A2S8AG28</accession>
<evidence type="ECO:0000256" key="4">
    <source>
        <dbReference type="ARBA" id="ARBA00016218"/>
    </source>
</evidence>
<keyword evidence="15" id="KW-1185">Reference proteome</keyword>
<comment type="pathway">
    <text evidence="1">Cofactor biosynthesis; tetrahydrofolate biosynthesis; 2-amino-4-hydroxy-6-hydroxymethyl-7,8-dihydropteridine diphosphate from 7,8-dihydroneopterin triphosphate: step 4/4.</text>
</comment>
<dbReference type="EC" id="2.7.6.3" evidence="3"/>
<dbReference type="GO" id="GO:0003848">
    <property type="term" value="F:2-amino-4-hydroxy-6-hydroxymethyldihydropteridine diphosphokinase activity"/>
    <property type="evidence" value="ECO:0007669"/>
    <property type="project" value="UniProtKB-EC"/>
</dbReference>
<keyword evidence="6" id="KW-0547">Nucleotide-binding</keyword>